<protein>
    <submittedName>
        <fullName evidence="1">Uncharacterized protein</fullName>
    </submittedName>
</protein>
<proteinExistence type="predicted"/>
<name>A0A2W2G0M8_9ACTN</name>
<keyword evidence="2" id="KW-1185">Reference proteome</keyword>
<dbReference type="Proteomes" id="UP000248924">
    <property type="component" value="Unassembled WGS sequence"/>
</dbReference>
<accession>A0A2W2G0M8</accession>
<organism evidence="1 2">
    <name type="scientific">Micromonospora craterilacus</name>
    <dbReference type="NCBI Taxonomy" id="1655439"/>
    <lineage>
        <taxon>Bacteria</taxon>
        <taxon>Bacillati</taxon>
        <taxon>Actinomycetota</taxon>
        <taxon>Actinomycetes</taxon>
        <taxon>Micromonosporales</taxon>
        <taxon>Micromonosporaceae</taxon>
        <taxon>Micromonospora</taxon>
    </lineage>
</organism>
<sequence>MTSPLVRVAGTGRLSWEFTSRGDVHHESMIVVHSELQLTPRQEHQPLVGPAAMAYDRTHLPTLSKFTRCAII</sequence>
<comment type="caution">
    <text evidence="1">The sequence shown here is derived from an EMBL/GenBank/DDBJ whole genome shotgun (WGS) entry which is preliminary data.</text>
</comment>
<reference evidence="1 2" key="1">
    <citation type="submission" date="2018-01" db="EMBL/GenBank/DDBJ databases">
        <title>Draft genome sequence of Jishengella sp. NA12.</title>
        <authorList>
            <person name="Sahin N."/>
            <person name="Ay H."/>
            <person name="Saygin H."/>
        </authorList>
    </citation>
    <scope>NUCLEOTIDE SEQUENCE [LARGE SCALE GENOMIC DNA]</scope>
    <source>
        <strain evidence="1 2">NA12</strain>
    </source>
</reference>
<dbReference type="EMBL" id="POTY01000041">
    <property type="protein sequence ID" value="PZG20474.1"/>
    <property type="molecule type" value="Genomic_DNA"/>
</dbReference>
<evidence type="ECO:0000313" key="1">
    <source>
        <dbReference type="EMBL" id="PZG20474.1"/>
    </source>
</evidence>
<dbReference type="AlphaFoldDB" id="A0A2W2G0M8"/>
<evidence type="ECO:0000313" key="2">
    <source>
        <dbReference type="Proteomes" id="UP000248924"/>
    </source>
</evidence>
<gene>
    <name evidence="1" type="ORF">C1I95_09515</name>
</gene>